<proteinExistence type="predicted"/>
<feature type="transmembrane region" description="Helical" evidence="1">
    <location>
        <begin position="363"/>
        <end position="382"/>
    </location>
</feature>
<name>A0A2D3C468_9EURY</name>
<dbReference type="AlphaFoldDB" id="A0A2D3C468"/>
<keyword evidence="1" id="KW-0812">Transmembrane</keyword>
<evidence type="ECO:0000313" key="2">
    <source>
        <dbReference type="EMBL" id="ATU07513.1"/>
    </source>
</evidence>
<reference evidence="3" key="1">
    <citation type="submission" date="2016-10" db="EMBL/GenBank/DDBJ databases">
        <authorList>
            <person name="L'haridon S."/>
            <person name="Corre E."/>
        </authorList>
    </citation>
    <scope>NUCLEOTIDE SEQUENCE [LARGE SCALE GENOMIC DNA]</scope>
    <source>
        <strain evidence="3">FDF-1T</strain>
    </source>
</reference>
<evidence type="ECO:0000256" key="1">
    <source>
        <dbReference type="SAM" id="Phobius"/>
    </source>
</evidence>
<gene>
    <name evidence="2" type="ORF">BKM01_01200</name>
</gene>
<dbReference type="EMBL" id="CP017881">
    <property type="protein sequence ID" value="ATU07513.1"/>
    <property type="molecule type" value="Genomic_DNA"/>
</dbReference>
<protein>
    <submittedName>
        <fullName evidence="2">Uncharacterized protein</fullName>
    </submittedName>
</protein>
<keyword evidence="1" id="KW-1133">Transmembrane helix</keyword>
<sequence>MDINIFLQIFLKGYLNTIKTNQNMMAWKTKYYIFVTTILLLLIIPGTAAGKSDINIEEIYSDVQSCDVRIISESTYNNLTIEASMLHEGEVIDTQSIDIKMLTPASAITRVFYWENAIRDDGAYKVQVIVKDENEVFARQEKKFVHGHQILPAITVDSLTPTPIGIEAIITPYKSTLIDVEYMLVDGNRVVDTIVEKAIPVHTQPLALYKKWNVVLENKHVYQGRLKVSIKDPYSMSLLKSRSFVAEEDVEISDIYKDEIGASATISGMSQVPFRGSIRFTVFDSNGKPVENIVRESPVLLAEDDETVEAIWENKLDSGEYTLLIEAIGEYGKVIISKESIIDVEKDIVPATVNEEKEEQSNATPAIGSLISIVLIILAYLAKTKY</sequence>
<feature type="transmembrane region" description="Helical" evidence="1">
    <location>
        <begin position="31"/>
        <end position="50"/>
    </location>
</feature>
<evidence type="ECO:0000313" key="3">
    <source>
        <dbReference type="Proteomes" id="UP000229678"/>
    </source>
</evidence>
<accession>A0A2D3C468</accession>
<dbReference type="Proteomes" id="UP000229678">
    <property type="component" value="Chromosome"/>
</dbReference>
<keyword evidence="1" id="KW-0472">Membrane</keyword>
<dbReference type="KEGG" id="mpot:BKM01_01200"/>
<organism evidence="2 3">
    <name type="scientific">Methanohalophilus portucalensis</name>
    <dbReference type="NCBI Taxonomy" id="39664"/>
    <lineage>
        <taxon>Archaea</taxon>
        <taxon>Methanobacteriati</taxon>
        <taxon>Methanobacteriota</taxon>
        <taxon>Stenosarchaea group</taxon>
        <taxon>Methanomicrobia</taxon>
        <taxon>Methanosarcinales</taxon>
        <taxon>Methanosarcinaceae</taxon>
        <taxon>Methanohalophilus</taxon>
    </lineage>
</organism>